<evidence type="ECO:0000256" key="1">
    <source>
        <dbReference type="ARBA" id="ARBA00004496"/>
    </source>
</evidence>
<sequence length="420" mass="45224">MLFVSVERTESTGQLSNGQSPLDNSVKRERQMEELLALARYTQRSTRDKVIKVILSVKVLMGSLGEQGSANAISSPTGSYRLICTLLNIVLTYSRISMRGAIVQQFGGPETIKIVSDLPKPVIKTEKQVLVRVAASGVNPVDTYIREGHYAALPTLPYTPGRDGAGIVEQVGEDVSHVKVGDRVYFLANHTGSAAEYCLTDKVFPLPFDVTFQEGACLGIPYMTAHRALFLLGHLKKGQRVLVHGASGGVGLAAVQMAANFGAVVVGTAGTEEGIELVKKNGAGDVFNHRVHRYSSKMKKSYPDGFDLILEMAAHLNLAIDLDLLARNGKVAVIGSRGEVTVNPRALMTKETSAYGVTLANSTEEDFAAALSFIWNFLRSSHFRPAVHRLYPLNEIAAAHSDVMAGSGTKGKLIVCIADL</sequence>
<dbReference type="InterPro" id="IPR011032">
    <property type="entry name" value="GroES-like_sf"/>
</dbReference>
<accession>A0A016TIV6</accession>
<dbReference type="InterPro" id="IPR013154">
    <property type="entry name" value="ADH-like_N"/>
</dbReference>
<dbReference type="SMART" id="SM00829">
    <property type="entry name" value="PKS_ER"/>
    <property type="match status" value="1"/>
</dbReference>
<protein>
    <recommendedName>
        <fullName evidence="8">Enoyl reductase (ER) domain-containing protein</fullName>
    </recommendedName>
</protein>
<dbReference type="STRING" id="53326.A0A016TIV6"/>
<evidence type="ECO:0000256" key="7">
    <source>
        <dbReference type="SAM" id="MobiDB-lite"/>
    </source>
</evidence>
<evidence type="ECO:0000313" key="9">
    <source>
        <dbReference type="EMBL" id="EYC02610.1"/>
    </source>
</evidence>
<dbReference type="Pfam" id="PF08240">
    <property type="entry name" value="ADH_N"/>
    <property type="match status" value="1"/>
</dbReference>
<keyword evidence="4" id="KW-0521">NADP</keyword>
<evidence type="ECO:0000259" key="8">
    <source>
        <dbReference type="SMART" id="SM00829"/>
    </source>
</evidence>
<comment type="similarity">
    <text evidence="2">Belongs to the zinc-containing alcohol dehydrogenase family. Quinone oxidoreductase subfamily.</text>
</comment>
<dbReference type="SUPFAM" id="SSF50129">
    <property type="entry name" value="GroES-like"/>
    <property type="match status" value="1"/>
</dbReference>
<dbReference type="PANTHER" id="PTHR44154">
    <property type="entry name" value="QUINONE OXIDOREDUCTASE"/>
    <property type="match status" value="1"/>
</dbReference>
<keyword evidence="6" id="KW-0007">Acetylation</keyword>
<keyword evidence="5" id="KW-0694">RNA-binding</keyword>
<gene>
    <name evidence="9" type="primary">Acey_s0099.g3205</name>
    <name evidence="9" type="ORF">Y032_0099g3205</name>
</gene>
<proteinExistence type="inferred from homology"/>
<dbReference type="OrthoDB" id="3941538at2759"/>
<dbReference type="GO" id="GO:0003730">
    <property type="term" value="F:mRNA 3'-UTR binding"/>
    <property type="evidence" value="ECO:0007669"/>
    <property type="project" value="TreeGrafter"/>
</dbReference>
<dbReference type="Gene3D" id="3.40.50.720">
    <property type="entry name" value="NAD(P)-binding Rossmann-like Domain"/>
    <property type="match status" value="1"/>
</dbReference>
<evidence type="ECO:0000256" key="5">
    <source>
        <dbReference type="ARBA" id="ARBA00022884"/>
    </source>
</evidence>
<dbReference type="GO" id="GO:0003960">
    <property type="term" value="F:quinone reductase (NADPH) activity"/>
    <property type="evidence" value="ECO:0007669"/>
    <property type="project" value="TreeGrafter"/>
</dbReference>
<dbReference type="InterPro" id="IPR013149">
    <property type="entry name" value="ADH-like_C"/>
</dbReference>
<dbReference type="AlphaFoldDB" id="A0A016TIV6"/>
<organism evidence="9 10">
    <name type="scientific">Ancylostoma ceylanicum</name>
    <dbReference type="NCBI Taxonomy" id="53326"/>
    <lineage>
        <taxon>Eukaryota</taxon>
        <taxon>Metazoa</taxon>
        <taxon>Ecdysozoa</taxon>
        <taxon>Nematoda</taxon>
        <taxon>Chromadorea</taxon>
        <taxon>Rhabditida</taxon>
        <taxon>Rhabditina</taxon>
        <taxon>Rhabditomorpha</taxon>
        <taxon>Strongyloidea</taxon>
        <taxon>Ancylostomatidae</taxon>
        <taxon>Ancylostomatinae</taxon>
        <taxon>Ancylostoma</taxon>
    </lineage>
</organism>
<feature type="region of interest" description="Disordered" evidence="7">
    <location>
        <begin position="1"/>
        <end position="24"/>
    </location>
</feature>
<dbReference type="GO" id="GO:0070402">
    <property type="term" value="F:NADPH binding"/>
    <property type="evidence" value="ECO:0007669"/>
    <property type="project" value="TreeGrafter"/>
</dbReference>
<keyword evidence="10" id="KW-1185">Reference proteome</keyword>
<feature type="domain" description="Enoyl reductase (ER)" evidence="8">
    <location>
        <begin position="107"/>
        <end position="415"/>
    </location>
</feature>
<evidence type="ECO:0000256" key="6">
    <source>
        <dbReference type="ARBA" id="ARBA00022990"/>
    </source>
</evidence>
<dbReference type="Pfam" id="PF00107">
    <property type="entry name" value="ADH_zinc_N"/>
    <property type="match status" value="1"/>
</dbReference>
<dbReference type="PANTHER" id="PTHR44154:SF1">
    <property type="entry name" value="QUINONE OXIDOREDUCTASE"/>
    <property type="match status" value="1"/>
</dbReference>
<evidence type="ECO:0000256" key="2">
    <source>
        <dbReference type="ARBA" id="ARBA00010371"/>
    </source>
</evidence>
<keyword evidence="3" id="KW-0963">Cytoplasm</keyword>
<reference evidence="10" key="1">
    <citation type="journal article" date="2015" name="Nat. Genet.">
        <title>The genome and transcriptome of the zoonotic hookworm Ancylostoma ceylanicum identify infection-specific gene families.</title>
        <authorList>
            <person name="Schwarz E.M."/>
            <person name="Hu Y."/>
            <person name="Antoshechkin I."/>
            <person name="Miller M.M."/>
            <person name="Sternberg P.W."/>
            <person name="Aroian R.V."/>
        </authorList>
    </citation>
    <scope>NUCLEOTIDE SEQUENCE</scope>
    <source>
        <strain evidence="10">HY135</strain>
    </source>
</reference>
<dbReference type="EMBL" id="JARK01001435">
    <property type="protein sequence ID" value="EYC02610.1"/>
    <property type="molecule type" value="Genomic_DNA"/>
</dbReference>
<dbReference type="CDD" id="cd08253">
    <property type="entry name" value="zeta_crystallin"/>
    <property type="match status" value="1"/>
</dbReference>
<evidence type="ECO:0000313" key="10">
    <source>
        <dbReference type="Proteomes" id="UP000024635"/>
    </source>
</evidence>
<dbReference type="InterPro" id="IPR020843">
    <property type="entry name" value="ER"/>
</dbReference>
<comment type="caution">
    <text evidence="9">The sequence shown here is derived from an EMBL/GenBank/DDBJ whole genome shotgun (WGS) entry which is preliminary data.</text>
</comment>
<dbReference type="FunFam" id="3.90.180.10:FF:000016">
    <property type="entry name" value="Quinone oxidoreductase"/>
    <property type="match status" value="1"/>
</dbReference>
<dbReference type="SUPFAM" id="SSF51735">
    <property type="entry name" value="NAD(P)-binding Rossmann-fold domains"/>
    <property type="match status" value="1"/>
</dbReference>
<dbReference type="Gene3D" id="3.90.180.10">
    <property type="entry name" value="Medium-chain alcohol dehydrogenases, catalytic domain"/>
    <property type="match status" value="1"/>
</dbReference>
<evidence type="ECO:0000256" key="3">
    <source>
        <dbReference type="ARBA" id="ARBA00022490"/>
    </source>
</evidence>
<feature type="compositionally biased region" description="Polar residues" evidence="7">
    <location>
        <begin position="11"/>
        <end position="23"/>
    </location>
</feature>
<dbReference type="InterPro" id="IPR036291">
    <property type="entry name" value="NAD(P)-bd_dom_sf"/>
</dbReference>
<dbReference type="FunFam" id="3.40.50.720:FF:000244">
    <property type="entry name" value="quinone oxidoreductase"/>
    <property type="match status" value="1"/>
</dbReference>
<dbReference type="Proteomes" id="UP000024635">
    <property type="component" value="Unassembled WGS sequence"/>
</dbReference>
<evidence type="ECO:0000256" key="4">
    <source>
        <dbReference type="ARBA" id="ARBA00022857"/>
    </source>
</evidence>
<comment type="subcellular location">
    <subcellularLocation>
        <location evidence="1">Cytoplasm</location>
    </subcellularLocation>
</comment>
<dbReference type="GO" id="GO:0005829">
    <property type="term" value="C:cytosol"/>
    <property type="evidence" value="ECO:0007669"/>
    <property type="project" value="TreeGrafter"/>
</dbReference>
<name>A0A016TIV6_9BILA</name>
<dbReference type="InterPro" id="IPR051603">
    <property type="entry name" value="Zinc-ADH_QOR/CCCR"/>
</dbReference>